<evidence type="ECO:0000313" key="2">
    <source>
        <dbReference type="Proteomes" id="UP000248066"/>
    </source>
</evidence>
<name>A0A2W0HFF6_9BACI</name>
<reference evidence="1 2" key="1">
    <citation type="submission" date="2017-10" db="EMBL/GenBank/DDBJ databases">
        <title>Bacillus sp. nov., a halophilic bacterium isolated from a Yangshapao Lake.</title>
        <authorList>
            <person name="Wang H."/>
        </authorList>
    </citation>
    <scope>NUCLEOTIDE SEQUENCE [LARGE SCALE GENOMIC DNA]</scope>
    <source>
        <strain evidence="1 2">YSP-3</strain>
    </source>
</reference>
<organism evidence="1 2">
    <name type="scientific">Alteribacter lacisalsi</name>
    <dbReference type="NCBI Taxonomy" id="2045244"/>
    <lineage>
        <taxon>Bacteria</taxon>
        <taxon>Bacillati</taxon>
        <taxon>Bacillota</taxon>
        <taxon>Bacilli</taxon>
        <taxon>Bacillales</taxon>
        <taxon>Bacillaceae</taxon>
        <taxon>Alteribacter</taxon>
    </lineage>
</organism>
<dbReference type="EMBL" id="PDOF01000004">
    <property type="protein sequence ID" value="PYZ95539.1"/>
    <property type="molecule type" value="Genomic_DNA"/>
</dbReference>
<keyword evidence="2" id="KW-1185">Reference proteome</keyword>
<sequence>MLEILLVLTAATIAGRFLYRRYMPLFRVSCVSMDTLMTKKDARILDIRDYQTVHTAPVEGAVNIPMPYMYRQYMEAGTEPVYLVASDMVDVHLAARFLKKRGIQVKGFSIKNSTYVCRQQTQEV</sequence>
<dbReference type="Proteomes" id="UP000248066">
    <property type="component" value="Unassembled WGS sequence"/>
</dbReference>
<gene>
    <name evidence="1" type="ORF">CR205_18590</name>
</gene>
<dbReference type="CDD" id="cd00158">
    <property type="entry name" value="RHOD"/>
    <property type="match status" value="1"/>
</dbReference>
<dbReference type="Gene3D" id="3.40.250.10">
    <property type="entry name" value="Rhodanese-like domain"/>
    <property type="match status" value="1"/>
</dbReference>
<dbReference type="SUPFAM" id="SSF52821">
    <property type="entry name" value="Rhodanese/Cell cycle control phosphatase"/>
    <property type="match status" value="1"/>
</dbReference>
<comment type="caution">
    <text evidence="1">The sequence shown here is derived from an EMBL/GenBank/DDBJ whole genome shotgun (WGS) entry which is preliminary data.</text>
</comment>
<accession>A0A2W0HFF6</accession>
<evidence type="ECO:0000313" key="1">
    <source>
        <dbReference type="EMBL" id="PYZ95539.1"/>
    </source>
</evidence>
<dbReference type="AlphaFoldDB" id="A0A2W0HFF6"/>
<dbReference type="InterPro" id="IPR036873">
    <property type="entry name" value="Rhodanese-like_dom_sf"/>
</dbReference>
<evidence type="ECO:0008006" key="3">
    <source>
        <dbReference type="Google" id="ProtNLM"/>
    </source>
</evidence>
<dbReference type="OrthoDB" id="2967651at2"/>
<protein>
    <recommendedName>
        <fullName evidence="3">Rhodanese-like domain-containing protein</fullName>
    </recommendedName>
</protein>
<proteinExistence type="predicted"/>
<dbReference type="RefSeq" id="WP_110521665.1">
    <property type="nucleotide sequence ID" value="NZ_PDOF01000004.1"/>
</dbReference>